<dbReference type="KEGG" id="kne:92177597"/>
<feature type="compositionally biased region" description="Low complexity" evidence="1">
    <location>
        <begin position="544"/>
        <end position="581"/>
    </location>
</feature>
<accession>A0AAW0Z6B7</accession>
<gene>
    <name evidence="2" type="ORF">IAR55_000337</name>
</gene>
<reference evidence="2 3" key="1">
    <citation type="journal article" date="2024" name="bioRxiv">
        <title>Comparative genomics of Cryptococcus and Kwoniella reveals pathogenesis evolution and contrasting karyotype dynamics via intercentromeric recombination or chromosome fusion.</title>
        <authorList>
            <person name="Coelho M.A."/>
            <person name="David-Palma M."/>
            <person name="Shea T."/>
            <person name="Bowers K."/>
            <person name="McGinley-Smith S."/>
            <person name="Mohammad A.W."/>
            <person name="Gnirke A."/>
            <person name="Yurkov A.M."/>
            <person name="Nowrousian M."/>
            <person name="Sun S."/>
            <person name="Cuomo C.A."/>
            <person name="Heitman J."/>
        </authorList>
    </citation>
    <scope>NUCLEOTIDE SEQUENCE [LARGE SCALE GENOMIC DNA]</scope>
    <source>
        <strain evidence="2 3">CBS 13917</strain>
    </source>
</reference>
<keyword evidence="3" id="KW-1185">Reference proteome</keyword>
<organism evidence="2 3">
    <name type="scientific">Kwoniella newhampshirensis</name>
    <dbReference type="NCBI Taxonomy" id="1651941"/>
    <lineage>
        <taxon>Eukaryota</taxon>
        <taxon>Fungi</taxon>
        <taxon>Dikarya</taxon>
        <taxon>Basidiomycota</taxon>
        <taxon>Agaricomycotina</taxon>
        <taxon>Tremellomycetes</taxon>
        <taxon>Tremellales</taxon>
        <taxon>Cryptococcaceae</taxon>
        <taxon>Kwoniella</taxon>
    </lineage>
</organism>
<feature type="region of interest" description="Disordered" evidence="1">
    <location>
        <begin position="223"/>
        <end position="271"/>
    </location>
</feature>
<dbReference type="AlphaFoldDB" id="A0AAW0Z6B7"/>
<evidence type="ECO:0000256" key="1">
    <source>
        <dbReference type="SAM" id="MobiDB-lite"/>
    </source>
</evidence>
<protein>
    <submittedName>
        <fullName evidence="2">Uncharacterized protein</fullName>
    </submittedName>
</protein>
<feature type="region of interest" description="Disordered" evidence="1">
    <location>
        <begin position="521"/>
        <end position="614"/>
    </location>
</feature>
<dbReference type="RefSeq" id="XP_066806015.1">
    <property type="nucleotide sequence ID" value="XM_066943473.1"/>
</dbReference>
<comment type="caution">
    <text evidence="2">The sequence shown here is derived from an EMBL/GenBank/DDBJ whole genome shotgun (WGS) entry which is preliminary data.</text>
</comment>
<feature type="compositionally biased region" description="Polar residues" evidence="1">
    <location>
        <begin position="1"/>
        <end position="15"/>
    </location>
</feature>
<feature type="region of interest" description="Disordered" evidence="1">
    <location>
        <begin position="1"/>
        <end position="31"/>
    </location>
</feature>
<evidence type="ECO:0000313" key="2">
    <source>
        <dbReference type="EMBL" id="KAK8869769.1"/>
    </source>
</evidence>
<dbReference type="GeneID" id="92177597"/>
<evidence type="ECO:0000313" key="3">
    <source>
        <dbReference type="Proteomes" id="UP001388673"/>
    </source>
</evidence>
<feature type="region of interest" description="Disordered" evidence="1">
    <location>
        <begin position="52"/>
        <end position="152"/>
    </location>
</feature>
<feature type="compositionally biased region" description="Basic and acidic residues" evidence="1">
    <location>
        <begin position="521"/>
        <end position="539"/>
    </location>
</feature>
<name>A0AAW0Z6B7_9TREE</name>
<feature type="compositionally biased region" description="Polar residues" evidence="1">
    <location>
        <begin position="585"/>
        <end position="597"/>
    </location>
</feature>
<feature type="compositionally biased region" description="Polar residues" evidence="1">
    <location>
        <begin position="252"/>
        <end position="268"/>
    </location>
</feature>
<feature type="compositionally biased region" description="Polar residues" evidence="1">
    <location>
        <begin position="89"/>
        <end position="132"/>
    </location>
</feature>
<dbReference type="EMBL" id="JBCAWK010000001">
    <property type="protein sequence ID" value="KAK8869769.1"/>
    <property type="molecule type" value="Genomic_DNA"/>
</dbReference>
<feature type="compositionally biased region" description="Low complexity" evidence="1">
    <location>
        <begin position="16"/>
        <end position="29"/>
    </location>
</feature>
<feature type="compositionally biased region" description="Low complexity" evidence="1">
    <location>
        <begin position="77"/>
        <end position="88"/>
    </location>
</feature>
<proteinExistence type="predicted"/>
<sequence length="614" mass="64630">MSSIPGQTYQYMSNPTSTSGRTSTGGLSSVANGFRGLQNGVRRAVGNGLSTAGSWMAPSKTDPSLYGGNVTLPTETSGSGNSASNASSKLPSTLTNPASSPGSTFGTAPSQSSNSATGPASSAFPRSTSLGPRSSGPPNGVRRIDPITGLDGTGVNGTCASILYPDGTVVQSFDLGRIASDLKAMGAYNTPMLLETKGLDQKTVAMSTTVTMLNDGTPVLDVWPGSRKDVLPDRSSRTGPTRPSTGPTSGTQQPTETTSAGTGTSPDSARSPLHLEDLAMDVPGGYGGQYLNPSAEYVIGNDGVKVNQDFNLTDFLTSRGGLGALDSGLSALYSAREWLQSRYTDWSGKSVLSDRESTEIASAMLHNKNQIDGSDQSRAESVTGLDAIVLEKLPHGDAPIRVNDTTAYPTFDELCDLGPEIRAHDDDPLSEYFAKRTHANRFGLWDSPEQEANARAFMNETRSLAETPSRRYGLSSRASPIIGWRVATAMMDQYLTSGDKSVPSYYRHMADTIAPRAARKIDSMTDSEYRSTFKRDSSRPSDAPTGISTGTNPTTTNPTSFTGTSPTSGTSNSTPSTIPSGRGPGTSSRVHFGTQSPRYFRSDDPPAWVGGGYR</sequence>
<feature type="compositionally biased region" description="Low complexity" evidence="1">
    <location>
        <begin position="237"/>
        <end position="251"/>
    </location>
</feature>
<dbReference type="Proteomes" id="UP001388673">
    <property type="component" value="Unassembled WGS sequence"/>
</dbReference>
<feature type="compositionally biased region" description="Basic and acidic residues" evidence="1">
    <location>
        <begin position="226"/>
        <end position="236"/>
    </location>
</feature>